<comment type="caution">
    <text evidence="2">The sequence shown here is derived from an EMBL/GenBank/DDBJ whole genome shotgun (WGS) entry which is preliminary data.</text>
</comment>
<protein>
    <submittedName>
        <fullName evidence="2">Uncharacterized protein</fullName>
    </submittedName>
</protein>
<sequence length="169" mass="19604">MVNGGMSLPNAIQQFLFDYRTSHTTTQKTPASLMFNRELRNRFSLLRPPLTEYRVERQQKREVKNHKGLRIIKFTRGDTVAAKDYRGSKERWILAKIVKEITPGVTFEIQTMDGQIWKKHANQLAKQKDTQEVGTSSTTNRPILPGVEPLKKKLEPRRSERIRKKITAS</sequence>
<dbReference type="AlphaFoldDB" id="A0AAV2MZH4"/>
<dbReference type="EMBL" id="CAXIPU020001028">
    <property type="protein sequence ID" value="CAL1672845.1"/>
    <property type="molecule type" value="Genomic_DNA"/>
</dbReference>
<organism evidence="2 3">
    <name type="scientific">Lasius platythorax</name>
    <dbReference type="NCBI Taxonomy" id="488582"/>
    <lineage>
        <taxon>Eukaryota</taxon>
        <taxon>Metazoa</taxon>
        <taxon>Ecdysozoa</taxon>
        <taxon>Arthropoda</taxon>
        <taxon>Hexapoda</taxon>
        <taxon>Insecta</taxon>
        <taxon>Pterygota</taxon>
        <taxon>Neoptera</taxon>
        <taxon>Endopterygota</taxon>
        <taxon>Hymenoptera</taxon>
        <taxon>Apocrita</taxon>
        <taxon>Aculeata</taxon>
        <taxon>Formicoidea</taxon>
        <taxon>Formicidae</taxon>
        <taxon>Formicinae</taxon>
        <taxon>Lasius</taxon>
        <taxon>Lasius</taxon>
    </lineage>
</organism>
<feature type="compositionally biased region" description="Polar residues" evidence="1">
    <location>
        <begin position="132"/>
        <end position="141"/>
    </location>
</feature>
<reference evidence="2" key="1">
    <citation type="submission" date="2024-04" db="EMBL/GenBank/DDBJ databases">
        <authorList>
            <consortium name="Molecular Ecology Group"/>
        </authorList>
    </citation>
    <scope>NUCLEOTIDE SEQUENCE</scope>
</reference>
<accession>A0AAV2MZH4</accession>
<dbReference type="Proteomes" id="UP001497644">
    <property type="component" value="Unassembled WGS sequence"/>
</dbReference>
<keyword evidence="3" id="KW-1185">Reference proteome</keyword>
<dbReference type="PANTHER" id="PTHR37984:SF5">
    <property type="entry name" value="PROTEIN NYNRIN-LIKE"/>
    <property type="match status" value="1"/>
</dbReference>
<evidence type="ECO:0000313" key="3">
    <source>
        <dbReference type="Proteomes" id="UP001497644"/>
    </source>
</evidence>
<evidence type="ECO:0000313" key="2">
    <source>
        <dbReference type="EMBL" id="CAL1672845.1"/>
    </source>
</evidence>
<dbReference type="PANTHER" id="PTHR37984">
    <property type="entry name" value="PROTEIN CBG26694"/>
    <property type="match status" value="1"/>
</dbReference>
<evidence type="ECO:0000256" key="1">
    <source>
        <dbReference type="SAM" id="MobiDB-lite"/>
    </source>
</evidence>
<dbReference type="InterPro" id="IPR050951">
    <property type="entry name" value="Retrovirus_Pol_polyprotein"/>
</dbReference>
<feature type="compositionally biased region" description="Basic residues" evidence="1">
    <location>
        <begin position="160"/>
        <end position="169"/>
    </location>
</feature>
<feature type="compositionally biased region" description="Basic and acidic residues" evidence="1">
    <location>
        <begin position="149"/>
        <end position="159"/>
    </location>
</feature>
<feature type="region of interest" description="Disordered" evidence="1">
    <location>
        <begin position="127"/>
        <end position="169"/>
    </location>
</feature>
<name>A0AAV2MZH4_9HYME</name>
<gene>
    <name evidence="2" type="ORF">LPLAT_LOCUS12832</name>
</gene>
<proteinExistence type="predicted"/>